<evidence type="ECO:0000313" key="2">
    <source>
        <dbReference type="Proteomes" id="UP000886501"/>
    </source>
</evidence>
<name>A0ACB6ZA99_THEGA</name>
<sequence length="77" mass="8956">MVSRGIKLMYLSAYSPDYNPVEEMFSFVKAYIRRHGEQFCAAVESGDESHPIIFLYEALWYITSSHAHGWFTHCGYI</sequence>
<protein>
    <submittedName>
        <fullName evidence="1">Uncharacterized protein</fullName>
    </submittedName>
</protein>
<evidence type="ECO:0000313" key="1">
    <source>
        <dbReference type="EMBL" id="KAF9646556.1"/>
    </source>
</evidence>
<accession>A0ACB6ZA99</accession>
<keyword evidence="2" id="KW-1185">Reference proteome</keyword>
<comment type="caution">
    <text evidence="1">The sequence shown here is derived from an EMBL/GenBank/DDBJ whole genome shotgun (WGS) entry which is preliminary data.</text>
</comment>
<reference evidence="1" key="1">
    <citation type="submission" date="2019-10" db="EMBL/GenBank/DDBJ databases">
        <authorList>
            <consortium name="DOE Joint Genome Institute"/>
            <person name="Kuo A."/>
            <person name="Miyauchi S."/>
            <person name="Kiss E."/>
            <person name="Drula E."/>
            <person name="Kohler A."/>
            <person name="Sanchez-Garcia M."/>
            <person name="Andreopoulos B."/>
            <person name="Barry K.W."/>
            <person name="Bonito G."/>
            <person name="Buee M."/>
            <person name="Carver A."/>
            <person name="Chen C."/>
            <person name="Cichocki N."/>
            <person name="Clum A."/>
            <person name="Culley D."/>
            <person name="Crous P.W."/>
            <person name="Fauchery L."/>
            <person name="Girlanda M."/>
            <person name="Hayes R."/>
            <person name="Keri Z."/>
            <person name="Labutti K."/>
            <person name="Lipzen A."/>
            <person name="Lombard V."/>
            <person name="Magnuson J."/>
            <person name="Maillard F."/>
            <person name="Morin E."/>
            <person name="Murat C."/>
            <person name="Nolan M."/>
            <person name="Ohm R."/>
            <person name="Pangilinan J."/>
            <person name="Pereira M."/>
            <person name="Perotto S."/>
            <person name="Peter M."/>
            <person name="Riley R."/>
            <person name="Sitrit Y."/>
            <person name="Stielow B."/>
            <person name="Szollosi G."/>
            <person name="Zifcakova L."/>
            <person name="Stursova M."/>
            <person name="Spatafora J.W."/>
            <person name="Tedersoo L."/>
            <person name="Vaario L.-M."/>
            <person name="Yamada A."/>
            <person name="Yan M."/>
            <person name="Wang P."/>
            <person name="Xu J."/>
            <person name="Bruns T."/>
            <person name="Baldrian P."/>
            <person name="Vilgalys R."/>
            <person name="Henrissat B."/>
            <person name="Grigoriev I.V."/>
            <person name="Hibbett D."/>
            <person name="Nagy L.G."/>
            <person name="Martin F.M."/>
        </authorList>
    </citation>
    <scope>NUCLEOTIDE SEQUENCE</scope>
    <source>
        <strain evidence="1">P2</strain>
    </source>
</reference>
<gene>
    <name evidence="1" type="ORF">BDM02DRAFT_3099690</name>
</gene>
<proteinExistence type="predicted"/>
<reference evidence="1" key="2">
    <citation type="journal article" date="2020" name="Nat. Commun.">
        <title>Large-scale genome sequencing of mycorrhizal fungi provides insights into the early evolution of symbiotic traits.</title>
        <authorList>
            <person name="Miyauchi S."/>
            <person name="Kiss E."/>
            <person name="Kuo A."/>
            <person name="Drula E."/>
            <person name="Kohler A."/>
            <person name="Sanchez-Garcia M."/>
            <person name="Morin E."/>
            <person name="Andreopoulos B."/>
            <person name="Barry K.W."/>
            <person name="Bonito G."/>
            <person name="Buee M."/>
            <person name="Carver A."/>
            <person name="Chen C."/>
            <person name="Cichocki N."/>
            <person name="Clum A."/>
            <person name="Culley D."/>
            <person name="Crous P.W."/>
            <person name="Fauchery L."/>
            <person name="Girlanda M."/>
            <person name="Hayes R.D."/>
            <person name="Keri Z."/>
            <person name="LaButti K."/>
            <person name="Lipzen A."/>
            <person name="Lombard V."/>
            <person name="Magnuson J."/>
            <person name="Maillard F."/>
            <person name="Murat C."/>
            <person name="Nolan M."/>
            <person name="Ohm R.A."/>
            <person name="Pangilinan J."/>
            <person name="Pereira M.F."/>
            <person name="Perotto S."/>
            <person name="Peter M."/>
            <person name="Pfister S."/>
            <person name="Riley R."/>
            <person name="Sitrit Y."/>
            <person name="Stielow J.B."/>
            <person name="Szollosi G."/>
            <person name="Zifcakova L."/>
            <person name="Stursova M."/>
            <person name="Spatafora J.W."/>
            <person name="Tedersoo L."/>
            <person name="Vaario L.M."/>
            <person name="Yamada A."/>
            <person name="Yan M."/>
            <person name="Wang P."/>
            <person name="Xu J."/>
            <person name="Bruns T."/>
            <person name="Baldrian P."/>
            <person name="Vilgalys R."/>
            <person name="Dunand C."/>
            <person name="Henrissat B."/>
            <person name="Grigoriev I.V."/>
            <person name="Hibbett D."/>
            <person name="Nagy L.G."/>
            <person name="Martin F.M."/>
        </authorList>
    </citation>
    <scope>NUCLEOTIDE SEQUENCE</scope>
    <source>
        <strain evidence="1">P2</strain>
    </source>
</reference>
<dbReference type="Proteomes" id="UP000886501">
    <property type="component" value="Unassembled WGS sequence"/>
</dbReference>
<dbReference type="EMBL" id="MU118055">
    <property type="protein sequence ID" value="KAF9646556.1"/>
    <property type="molecule type" value="Genomic_DNA"/>
</dbReference>
<organism evidence="1 2">
    <name type="scientific">Thelephora ganbajun</name>
    <name type="common">Ganba fungus</name>
    <dbReference type="NCBI Taxonomy" id="370292"/>
    <lineage>
        <taxon>Eukaryota</taxon>
        <taxon>Fungi</taxon>
        <taxon>Dikarya</taxon>
        <taxon>Basidiomycota</taxon>
        <taxon>Agaricomycotina</taxon>
        <taxon>Agaricomycetes</taxon>
        <taxon>Thelephorales</taxon>
        <taxon>Thelephoraceae</taxon>
        <taxon>Thelephora</taxon>
    </lineage>
</organism>